<feature type="region of interest" description="Disordered" evidence="1">
    <location>
        <begin position="164"/>
        <end position="184"/>
    </location>
</feature>
<evidence type="ECO:0000313" key="3">
    <source>
        <dbReference type="Proteomes" id="UP000688137"/>
    </source>
</evidence>
<evidence type="ECO:0000256" key="1">
    <source>
        <dbReference type="SAM" id="MobiDB-lite"/>
    </source>
</evidence>
<evidence type="ECO:0000313" key="2">
    <source>
        <dbReference type="EMBL" id="CAD8096459.1"/>
    </source>
</evidence>
<dbReference type="EMBL" id="CAJJDM010000104">
    <property type="protein sequence ID" value="CAD8096459.1"/>
    <property type="molecule type" value="Genomic_DNA"/>
</dbReference>
<proteinExistence type="predicted"/>
<dbReference type="AlphaFoldDB" id="A0A8S1NYG5"/>
<protein>
    <submittedName>
        <fullName evidence="2">Uncharacterized protein</fullName>
    </submittedName>
</protein>
<accession>A0A8S1NYG5</accession>
<reference evidence="2" key="1">
    <citation type="submission" date="2021-01" db="EMBL/GenBank/DDBJ databases">
        <authorList>
            <consortium name="Genoscope - CEA"/>
            <person name="William W."/>
        </authorList>
    </citation>
    <scope>NUCLEOTIDE SEQUENCE</scope>
</reference>
<name>A0A8S1NYG5_PARPR</name>
<sequence>MSTIEKAIQKQRKLSHEFEFTHNSTEIDSNASFFEEERSQDFEYSDISQKEDISESWEMSSICTENSILPPQSLENITNFNSIWPQQSQAPPVREEVAQKRFEDTCKGIKNNNFQTGKGIAIHVLGQGSIGKSNKKGKKQAKSNQKQIQNLNNQININNYNISQDQQQQQSQQSSSSNFNSNPQVVSQQNKQICQNQKVILAYLMVESDVLKQAQQRAQNFIEKYMPNNNNNELQINIQEAYKIMLLPDQIIGQLVQVLSQEELQMQRNLSLNRLNLQFNKHPLAAKAADKIRMHFKDRN</sequence>
<gene>
    <name evidence="2" type="ORF">PPRIM_AZ9-3.1.T1010103</name>
</gene>
<dbReference type="OMA" id="RAQNFIE"/>
<comment type="caution">
    <text evidence="2">The sequence shown here is derived from an EMBL/GenBank/DDBJ whole genome shotgun (WGS) entry which is preliminary data.</text>
</comment>
<dbReference type="Proteomes" id="UP000688137">
    <property type="component" value="Unassembled WGS sequence"/>
</dbReference>
<organism evidence="2 3">
    <name type="scientific">Paramecium primaurelia</name>
    <dbReference type="NCBI Taxonomy" id="5886"/>
    <lineage>
        <taxon>Eukaryota</taxon>
        <taxon>Sar</taxon>
        <taxon>Alveolata</taxon>
        <taxon>Ciliophora</taxon>
        <taxon>Intramacronucleata</taxon>
        <taxon>Oligohymenophorea</taxon>
        <taxon>Peniculida</taxon>
        <taxon>Parameciidae</taxon>
        <taxon>Paramecium</taxon>
    </lineage>
</organism>
<keyword evidence="3" id="KW-1185">Reference proteome</keyword>